<dbReference type="PANTHER" id="PTHR11431:SF127">
    <property type="entry name" value="BACTERIAL NON-HEME FERRITIN"/>
    <property type="match status" value="1"/>
</dbReference>
<keyword evidence="4 8" id="KW-0479">Metal-binding</keyword>
<dbReference type="GO" id="GO:0005829">
    <property type="term" value="C:cytosol"/>
    <property type="evidence" value="ECO:0007669"/>
    <property type="project" value="TreeGrafter"/>
</dbReference>
<organism evidence="11 12">
    <name type="scientific">Aedoeadaptatus coxii</name>
    <dbReference type="NCBI Taxonomy" id="755172"/>
    <lineage>
        <taxon>Bacteria</taxon>
        <taxon>Bacillati</taxon>
        <taxon>Bacillota</taxon>
        <taxon>Tissierellia</taxon>
        <taxon>Tissierellales</taxon>
        <taxon>Peptoniphilaceae</taxon>
        <taxon>Aedoeadaptatus</taxon>
    </lineage>
</organism>
<dbReference type="Proteomes" id="UP000070442">
    <property type="component" value="Unassembled WGS sequence"/>
</dbReference>
<evidence type="ECO:0000256" key="8">
    <source>
        <dbReference type="PIRSR" id="PIRSR601519-1"/>
    </source>
</evidence>
<feature type="binding site" evidence="8">
    <location>
        <position position="125"/>
    </location>
    <ligand>
        <name>Fe cation</name>
        <dbReference type="ChEBI" id="CHEBI:24875"/>
        <label>1</label>
    </ligand>
</feature>
<evidence type="ECO:0000256" key="6">
    <source>
        <dbReference type="ARBA" id="ARBA00023004"/>
    </source>
</evidence>
<dbReference type="InterPro" id="IPR009040">
    <property type="entry name" value="Ferritin-like_diiron"/>
</dbReference>
<evidence type="ECO:0000256" key="2">
    <source>
        <dbReference type="ARBA" id="ARBA00006950"/>
    </source>
</evidence>
<protein>
    <recommendedName>
        <fullName evidence="9">Ferritin</fullName>
        <ecNumber evidence="9">1.16.3.2</ecNumber>
    </recommendedName>
</protein>
<name>A0A134AK03_9FIRM</name>
<accession>A0A134AK03</accession>
<comment type="function">
    <text evidence="1 9">Iron-storage protein.</text>
</comment>
<dbReference type="EC" id="1.16.3.2" evidence="9"/>
<dbReference type="PANTHER" id="PTHR11431">
    <property type="entry name" value="FERRITIN"/>
    <property type="match status" value="1"/>
</dbReference>
<feature type="binding site" evidence="8">
    <location>
        <position position="48"/>
    </location>
    <ligand>
        <name>Fe cation</name>
        <dbReference type="ChEBI" id="CHEBI:24875"/>
        <label>1</label>
    </ligand>
</feature>
<dbReference type="RefSeq" id="WP_232300085.1">
    <property type="nucleotide sequence ID" value="NZ_KQ960160.1"/>
</dbReference>
<dbReference type="InterPro" id="IPR012347">
    <property type="entry name" value="Ferritin-like"/>
</dbReference>
<dbReference type="GO" id="GO:0006879">
    <property type="term" value="P:intracellular iron ion homeostasis"/>
    <property type="evidence" value="ECO:0007669"/>
    <property type="project" value="UniProtKB-KW"/>
</dbReference>
<gene>
    <name evidence="11" type="ORF">HMPREF1863_00354</name>
</gene>
<keyword evidence="9" id="KW-0963">Cytoplasm</keyword>
<dbReference type="GO" id="GO:0004322">
    <property type="term" value="F:ferroxidase activity"/>
    <property type="evidence" value="ECO:0007669"/>
    <property type="project" value="TreeGrafter"/>
</dbReference>
<feature type="domain" description="Ferritin-like diiron" evidence="10">
    <location>
        <begin position="1"/>
        <end position="143"/>
    </location>
</feature>
<evidence type="ECO:0000256" key="3">
    <source>
        <dbReference type="ARBA" id="ARBA00022434"/>
    </source>
</evidence>
<evidence type="ECO:0000256" key="7">
    <source>
        <dbReference type="ARBA" id="ARBA00048035"/>
    </source>
</evidence>
<dbReference type="InterPro" id="IPR008331">
    <property type="entry name" value="Ferritin_DPS_dom"/>
</dbReference>
<dbReference type="Gene3D" id="1.20.1260.10">
    <property type="match status" value="1"/>
</dbReference>
<evidence type="ECO:0000313" key="11">
    <source>
        <dbReference type="EMBL" id="KXB68037.1"/>
    </source>
</evidence>
<dbReference type="InterPro" id="IPR041719">
    <property type="entry name" value="Ferritin_prok"/>
</dbReference>
<reference evidence="12" key="1">
    <citation type="submission" date="2016-01" db="EMBL/GenBank/DDBJ databases">
        <authorList>
            <person name="Mitreva M."/>
            <person name="Pepin K.H."/>
            <person name="Mihindukulasuriya K.A."/>
            <person name="Fulton R."/>
            <person name="Fronick C."/>
            <person name="O'Laughlin M."/>
            <person name="Miner T."/>
            <person name="Herter B."/>
            <person name="Rosa B.A."/>
            <person name="Cordes M."/>
            <person name="Tomlinson C."/>
            <person name="Wollam A."/>
            <person name="Palsikar V.B."/>
            <person name="Mardis E.R."/>
            <person name="Wilson R.K."/>
        </authorList>
    </citation>
    <scope>NUCLEOTIDE SEQUENCE [LARGE SCALE GENOMIC DNA]</scope>
    <source>
        <strain evidence="12">DNF00729</strain>
    </source>
</reference>
<evidence type="ECO:0000256" key="5">
    <source>
        <dbReference type="ARBA" id="ARBA00023002"/>
    </source>
</evidence>
<keyword evidence="5" id="KW-0560">Oxidoreductase</keyword>
<dbReference type="PROSITE" id="PS50905">
    <property type="entry name" value="FERRITIN_LIKE"/>
    <property type="match status" value="1"/>
</dbReference>
<dbReference type="AlphaFoldDB" id="A0A134AK03"/>
<dbReference type="GO" id="GO:0008199">
    <property type="term" value="F:ferric iron binding"/>
    <property type="evidence" value="ECO:0007669"/>
    <property type="project" value="InterPro"/>
</dbReference>
<evidence type="ECO:0000259" key="10">
    <source>
        <dbReference type="PROSITE" id="PS50905"/>
    </source>
</evidence>
<keyword evidence="3 9" id="KW-0409">Iron storage</keyword>
<dbReference type="CDD" id="cd01055">
    <property type="entry name" value="Nonheme_Ferritin"/>
    <property type="match status" value="1"/>
</dbReference>
<feature type="binding site" evidence="8">
    <location>
        <position position="92"/>
    </location>
    <ligand>
        <name>Fe cation</name>
        <dbReference type="ChEBI" id="CHEBI:24875"/>
        <label>1</label>
    </ligand>
</feature>
<dbReference type="InterPro" id="IPR001519">
    <property type="entry name" value="Ferritin"/>
</dbReference>
<dbReference type="PATRIC" id="fig|755172.3.peg.341"/>
<evidence type="ECO:0000256" key="1">
    <source>
        <dbReference type="ARBA" id="ARBA00002485"/>
    </source>
</evidence>
<evidence type="ECO:0000313" key="12">
    <source>
        <dbReference type="Proteomes" id="UP000070442"/>
    </source>
</evidence>
<proteinExistence type="inferred from homology"/>
<feature type="binding site" evidence="8">
    <location>
        <position position="51"/>
    </location>
    <ligand>
        <name>Fe cation</name>
        <dbReference type="ChEBI" id="CHEBI:24875"/>
        <label>1</label>
    </ligand>
</feature>
<evidence type="ECO:0000256" key="9">
    <source>
        <dbReference type="RuleBase" id="RU361145"/>
    </source>
</evidence>
<dbReference type="SUPFAM" id="SSF47240">
    <property type="entry name" value="Ferritin-like"/>
    <property type="match status" value="1"/>
</dbReference>
<keyword evidence="6 8" id="KW-0408">Iron</keyword>
<dbReference type="STRING" id="755172.HMPREF1863_00354"/>
<dbReference type="EMBL" id="LSDG01000008">
    <property type="protein sequence ID" value="KXB68037.1"/>
    <property type="molecule type" value="Genomic_DNA"/>
</dbReference>
<dbReference type="Pfam" id="PF00210">
    <property type="entry name" value="Ferritin"/>
    <property type="match status" value="1"/>
</dbReference>
<keyword evidence="12" id="KW-1185">Reference proteome</keyword>
<feature type="binding site" evidence="8">
    <location>
        <position position="15"/>
    </location>
    <ligand>
        <name>Fe cation</name>
        <dbReference type="ChEBI" id="CHEBI:24875"/>
        <label>1</label>
    </ligand>
</feature>
<dbReference type="GO" id="GO:0006826">
    <property type="term" value="P:iron ion transport"/>
    <property type="evidence" value="ECO:0007669"/>
    <property type="project" value="InterPro"/>
</dbReference>
<dbReference type="GO" id="GO:0008198">
    <property type="term" value="F:ferrous iron binding"/>
    <property type="evidence" value="ECO:0007669"/>
    <property type="project" value="TreeGrafter"/>
</dbReference>
<dbReference type="InterPro" id="IPR009078">
    <property type="entry name" value="Ferritin-like_SF"/>
</dbReference>
<sequence length="159" mass="18807">MMDLKAKLNEQLNFEIESAYIYMAMANYVELQGMHGFSHFFTAQAKEEMDHALEFYKFMLEMEFNPVYEAIAKPEAEYGNFTDTFKAALEHEKEVSRRIKAIYKDALEVGCLDTQQFLNQFIAEQREEEDSFRDIIEQLERVRESWDGLYILDAKLGQR</sequence>
<comment type="catalytic activity">
    <reaction evidence="7 9">
        <text>4 Fe(2+) + O2 + 6 H2O = 4 iron(III) oxide-hydroxide + 12 H(+)</text>
        <dbReference type="Rhea" id="RHEA:11972"/>
        <dbReference type="ChEBI" id="CHEBI:15377"/>
        <dbReference type="ChEBI" id="CHEBI:15378"/>
        <dbReference type="ChEBI" id="CHEBI:15379"/>
        <dbReference type="ChEBI" id="CHEBI:29033"/>
        <dbReference type="ChEBI" id="CHEBI:78619"/>
        <dbReference type="EC" id="1.16.3.2"/>
    </reaction>
</comment>
<comment type="subcellular location">
    <subcellularLocation>
        <location evidence="9">Cytoplasm</location>
    </subcellularLocation>
</comment>
<comment type="similarity">
    <text evidence="2 9">Belongs to the ferritin family. Prokaryotic subfamily.</text>
</comment>
<evidence type="ECO:0000256" key="4">
    <source>
        <dbReference type="ARBA" id="ARBA00022723"/>
    </source>
</evidence>
<comment type="caution">
    <text evidence="11">The sequence shown here is derived from an EMBL/GenBank/DDBJ whole genome shotgun (WGS) entry which is preliminary data.</text>
</comment>